<dbReference type="InterPro" id="IPR001357">
    <property type="entry name" value="BRCT_dom"/>
</dbReference>
<evidence type="ECO:0000256" key="1">
    <source>
        <dbReference type="SAM" id="MobiDB-lite"/>
    </source>
</evidence>
<dbReference type="CDD" id="cd17751">
    <property type="entry name" value="BRCT_microcephalin_rpt3"/>
    <property type="match status" value="1"/>
</dbReference>
<dbReference type="PANTHER" id="PTHR14625:SF3">
    <property type="entry name" value="MICROCEPHALIN"/>
    <property type="match status" value="1"/>
</dbReference>
<dbReference type="GeneTree" id="ENSGT00390000018842"/>
<feature type="domain" description="BRCT" evidence="2">
    <location>
        <begin position="6"/>
        <end position="98"/>
    </location>
</feature>
<sequence length="781" mass="86677">MARSNEGSSILKDVVAYVDVWSSSKTENISKPFIDELKEMGAEVSKTFKKHVTHVVFKDGHQSTWNKARKIGAKLVSVLWVDRCKEEAKLVDEELFPGQNDEANRLIKKRTHRCMQPKDSAEKTPENNIRMKKKLDKMIKDLAPQYPLFPDVSPYIIDQENGIVYSPSLKRSDSMARRLKEMREKRDSPSPTASQEVEAASSSPTVKPCFGFSPTILKLLEDDSEEEASSPMCSPHLPAEDRGGASLHMDTGTPKAAERPWLSPCSDVPKRKSMSHFRKLKSGDGLPEGGPLHRMLRRSSMRTDYFKTQSVSEVPCQDTIAELPEKPKLIQSQLKFTSLGDLNPSRCLSVPAVTPNTQKNQELSKGAVFKLKKADPPIPNNKRRASSSASSRKSTLPIESLSVVTPLPEGEADGDFEDYFSPANQHPIQKVPSLPWLSEGGGIQPPFQRAPVPGKRTSRRSETSGPNRKKRRPNESQSSIDSSDVHDQPTSHPHVPVPVPSLTKSRLKSVPKMDMDDFVTQVVRHRIPSNPTKGPQLGPIRGSESHGLQVQPEGKVCPQDMESGGSQQTVAAGRAGNTSADEASRMKMEQSKATRTLVTTSMSTDTQKTVTEVVKLLGRFSVVDLVCETTTHVVSGGQRRTLNVLLGIARGCWVLSFEWMLRSLEQRRWLPEEPYELSESFPAAPICRLQQHLSAGEHQQDLFHFQPAIFVSQQSQPPPDSLVELIQLCGGSVCKTVRQAGLCVGPYSGRRPEGCRNLSEQWVLDCITQLKALSYENYNLE</sequence>
<feature type="region of interest" description="Disordered" evidence="1">
    <location>
        <begin position="172"/>
        <end position="205"/>
    </location>
</feature>
<dbReference type="Gene3D" id="3.40.50.10190">
    <property type="entry name" value="BRCT domain"/>
    <property type="match status" value="3"/>
</dbReference>
<dbReference type="OMA" id="AMEPRMT"/>
<feature type="region of interest" description="Disordered" evidence="1">
    <location>
        <begin position="557"/>
        <end position="600"/>
    </location>
</feature>
<keyword evidence="4" id="KW-1185">Reference proteome</keyword>
<dbReference type="InterPro" id="IPR022047">
    <property type="entry name" value="Microcephalin-like"/>
</dbReference>
<feature type="region of interest" description="Disordered" evidence="1">
    <location>
        <begin position="223"/>
        <end position="242"/>
    </location>
</feature>
<accession>A0A8C5FFS6</accession>
<dbReference type="CDD" id="cd17736">
    <property type="entry name" value="BRCT_microcephalin_rpt2"/>
    <property type="match status" value="1"/>
</dbReference>
<feature type="domain" description="BRCT" evidence="2">
    <location>
        <begin position="758"/>
        <end position="780"/>
    </location>
</feature>
<organism evidence="3 4">
    <name type="scientific">Gadus morhua</name>
    <name type="common">Atlantic cod</name>
    <dbReference type="NCBI Taxonomy" id="8049"/>
    <lineage>
        <taxon>Eukaryota</taxon>
        <taxon>Metazoa</taxon>
        <taxon>Chordata</taxon>
        <taxon>Craniata</taxon>
        <taxon>Vertebrata</taxon>
        <taxon>Euteleostomi</taxon>
        <taxon>Actinopterygii</taxon>
        <taxon>Neopterygii</taxon>
        <taxon>Teleostei</taxon>
        <taxon>Neoteleostei</taxon>
        <taxon>Acanthomorphata</taxon>
        <taxon>Zeiogadaria</taxon>
        <taxon>Gadariae</taxon>
        <taxon>Gadiformes</taxon>
        <taxon>Gadoidei</taxon>
        <taxon>Gadidae</taxon>
        <taxon>Gadus</taxon>
    </lineage>
</organism>
<feature type="compositionally biased region" description="Basic and acidic residues" evidence="1">
    <location>
        <begin position="582"/>
        <end position="592"/>
    </location>
</feature>
<dbReference type="GO" id="GO:0000278">
    <property type="term" value="P:mitotic cell cycle"/>
    <property type="evidence" value="ECO:0007669"/>
    <property type="project" value="TreeGrafter"/>
</dbReference>
<feature type="compositionally biased region" description="Basic and acidic residues" evidence="1">
    <location>
        <begin position="172"/>
        <end position="188"/>
    </location>
</feature>
<dbReference type="SUPFAM" id="SSF52113">
    <property type="entry name" value="BRCT domain"/>
    <property type="match status" value="3"/>
</dbReference>
<proteinExistence type="predicted"/>
<dbReference type="RefSeq" id="XP_030234888.1">
    <property type="nucleotide sequence ID" value="XM_030379028.1"/>
</dbReference>
<dbReference type="Pfam" id="PF12738">
    <property type="entry name" value="PTCB-BRCT"/>
    <property type="match status" value="1"/>
</dbReference>
<feature type="compositionally biased region" description="Polar residues" evidence="1">
    <location>
        <begin position="564"/>
        <end position="581"/>
    </location>
</feature>
<dbReference type="OrthoDB" id="2384350at2759"/>
<gene>
    <name evidence="3" type="primary">MCPH1</name>
</gene>
<dbReference type="CDD" id="cd17716">
    <property type="entry name" value="BRCT_microcephalin_rpt1"/>
    <property type="match status" value="1"/>
</dbReference>
<dbReference type="PROSITE" id="PS50172">
    <property type="entry name" value="BRCT"/>
    <property type="match status" value="3"/>
</dbReference>
<dbReference type="InterPro" id="IPR036420">
    <property type="entry name" value="BRCT_dom_sf"/>
</dbReference>
<feature type="compositionally biased region" description="Polar residues" evidence="1">
    <location>
        <begin position="189"/>
        <end position="205"/>
    </location>
</feature>
<dbReference type="PANTHER" id="PTHR14625">
    <property type="entry name" value="MICROCEPHALIN"/>
    <property type="match status" value="1"/>
</dbReference>
<reference evidence="3" key="1">
    <citation type="submission" date="2025-08" db="UniProtKB">
        <authorList>
            <consortium name="Ensembl"/>
        </authorList>
    </citation>
    <scope>IDENTIFICATION</scope>
</reference>
<protein>
    <submittedName>
        <fullName evidence="3">Microcephalin 1</fullName>
    </submittedName>
</protein>
<dbReference type="GeneID" id="115559876"/>
<reference evidence="3" key="2">
    <citation type="submission" date="2025-09" db="UniProtKB">
        <authorList>
            <consortium name="Ensembl"/>
        </authorList>
    </citation>
    <scope>IDENTIFICATION</scope>
</reference>
<dbReference type="AlphaFoldDB" id="A0A8C5FFS6"/>
<evidence type="ECO:0000313" key="3">
    <source>
        <dbReference type="Ensembl" id="ENSGMOP00000033560.1"/>
    </source>
</evidence>
<feature type="region of interest" description="Disordered" evidence="1">
    <location>
        <begin position="371"/>
        <end position="512"/>
    </location>
</feature>
<feature type="region of interest" description="Disordered" evidence="1">
    <location>
        <begin position="251"/>
        <end position="270"/>
    </location>
</feature>
<name>A0A8C5FFS6_GADMO</name>
<dbReference type="Proteomes" id="UP000694546">
    <property type="component" value="Chromosome 15"/>
</dbReference>
<evidence type="ECO:0000313" key="4">
    <source>
        <dbReference type="Proteomes" id="UP000694546"/>
    </source>
</evidence>
<dbReference type="SMART" id="SM00292">
    <property type="entry name" value="BRCT"/>
    <property type="match status" value="3"/>
</dbReference>
<feature type="domain" description="BRCT" evidence="2">
    <location>
        <begin position="597"/>
        <end position="677"/>
    </location>
</feature>
<dbReference type="Ensembl" id="ENSGMOT00000028047.1">
    <property type="protein sequence ID" value="ENSGMOP00000033560.1"/>
    <property type="gene ID" value="ENSGMOG00000005787.2"/>
</dbReference>
<evidence type="ECO:0000259" key="2">
    <source>
        <dbReference type="PROSITE" id="PS50172"/>
    </source>
</evidence>